<gene>
    <name evidence="6" type="ORF">SAMN04489732_1548</name>
</gene>
<protein>
    <submittedName>
        <fullName evidence="6">Betaine-aldehyde dehydrogenase</fullName>
    </submittedName>
</protein>
<dbReference type="InterPro" id="IPR015590">
    <property type="entry name" value="Aldehyde_DH_dom"/>
</dbReference>
<dbReference type="OrthoDB" id="6882680at2"/>
<dbReference type="STRING" id="394193.SAMN04489732_1548"/>
<dbReference type="PROSITE" id="PS00687">
    <property type="entry name" value="ALDEHYDE_DEHYDR_GLU"/>
    <property type="match status" value="1"/>
</dbReference>
<evidence type="ECO:0000256" key="1">
    <source>
        <dbReference type="ARBA" id="ARBA00023002"/>
    </source>
</evidence>
<dbReference type="AlphaFoldDB" id="A0A1H8YR21"/>
<dbReference type="InterPro" id="IPR016162">
    <property type="entry name" value="Ald_DH_N"/>
</dbReference>
<comment type="similarity">
    <text evidence="4">Belongs to the aldehyde dehydrogenase family.</text>
</comment>
<dbReference type="FunFam" id="3.40.309.10:FF:000010">
    <property type="entry name" value="Gamma-aminobutyraldehyde dehydrogenase"/>
    <property type="match status" value="1"/>
</dbReference>
<dbReference type="PROSITE" id="PS00070">
    <property type="entry name" value="ALDEHYDE_DEHYDR_CYS"/>
    <property type="match status" value="1"/>
</dbReference>
<feature type="active site" evidence="3">
    <location>
        <position position="250"/>
    </location>
</feature>
<dbReference type="Gene3D" id="3.40.605.10">
    <property type="entry name" value="Aldehyde Dehydrogenase, Chain A, domain 1"/>
    <property type="match status" value="1"/>
</dbReference>
<keyword evidence="2" id="KW-0520">NAD</keyword>
<dbReference type="FunFam" id="3.40.605.10:FF:000001">
    <property type="entry name" value="Aldehyde dehydrogenase 1"/>
    <property type="match status" value="1"/>
</dbReference>
<dbReference type="PANTHER" id="PTHR11699">
    <property type="entry name" value="ALDEHYDE DEHYDROGENASE-RELATED"/>
    <property type="match status" value="1"/>
</dbReference>
<dbReference type="Gene3D" id="3.40.309.10">
    <property type="entry name" value="Aldehyde Dehydrogenase, Chain A, domain 2"/>
    <property type="match status" value="1"/>
</dbReference>
<reference evidence="6 7" key="1">
    <citation type="submission" date="2016-10" db="EMBL/GenBank/DDBJ databases">
        <authorList>
            <person name="de Groot N.N."/>
        </authorList>
    </citation>
    <scope>NUCLEOTIDE SEQUENCE [LARGE SCALE GENOMIC DNA]</scope>
    <source>
        <strain evidence="6 7">DSM 44993</strain>
    </source>
</reference>
<evidence type="ECO:0000313" key="6">
    <source>
        <dbReference type="EMBL" id="SEP54543.1"/>
    </source>
</evidence>
<dbReference type="EMBL" id="FOEF01000054">
    <property type="protein sequence ID" value="SEP54543.1"/>
    <property type="molecule type" value="Genomic_DNA"/>
</dbReference>
<keyword evidence="1 4" id="KW-0560">Oxidoreductase</keyword>
<dbReference type="Pfam" id="PF00171">
    <property type="entry name" value="Aldedh"/>
    <property type="match status" value="1"/>
</dbReference>
<dbReference type="InterPro" id="IPR016161">
    <property type="entry name" value="Ald_DH/histidinol_DH"/>
</dbReference>
<proteinExistence type="inferred from homology"/>
<dbReference type="NCBIfam" id="NF010000">
    <property type="entry name" value="PRK13473.1"/>
    <property type="match status" value="1"/>
</dbReference>
<name>A0A1H8YR21_9PSEU</name>
<keyword evidence="7" id="KW-1185">Reference proteome</keyword>
<evidence type="ECO:0000256" key="3">
    <source>
        <dbReference type="PROSITE-ProRule" id="PRU10007"/>
    </source>
</evidence>
<dbReference type="InterPro" id="IPR029510">
    <property type="entry name" value="Ald_DH_CS_GLU"/>
</dbReference>
<evidence type="ECO:0000259" key="5">
    <source>
        <dbReference type="Pfam" id="PF00171"/>
    </source>
</evidence>
<feature type="domain" description="Aldehyde dehydrogenase" evidence="5">
    <location>
        <begin position="15"/>
        <end position="472"/>
    </location>
</feature>
<evidence type="ECO:0000256" key="4">
    <source>
        <dbReference type="RuleBase" id="RU003345"/>
    </source>
</evidence>
<evidence type="ECO:0000256" key="2">
    <source>
        <dbReference type="ARBA" id="ARBA00023027"/>
    </source>
</evidence>
<dbReference type="InterPro" id="IPR016160">
    <property type="entry name" value="Ald_DH_CS_CYS"/>
</dbReference>
<evidence type="ECO:0000313" key="7">
    <source>
        <dbReference type="Proteomes" id="UP000198582"/>
    </source>
</evidence>
<dbReference type="SUPFAM" id="SSF53720">
    <property type="entry name" value="ALDH-like"/>
    <property type="match status" value="1"/>
</dbReference>
<organism evidence="6 7">
    <name type="scientific">Amycolatopsis saalfeldensis</name>
    <dbReference type="NCBI Taxonomy" id="394193"/>
    <lineage>
        <taxon>Bacteria</taxon>
        <taxon>Bacillati</taxon>
        <taxon>Actinomycetota</taxon>
        <taxon>Actinomycetes</taxon>
        <taxon>Pseudonocardiales</taxon>
        <taxon>Pseudonocardiaceae</taxon>
        <taxon>Amycolatopsis</taxon>
    </lineage>
</organism>
<dbReference type="Proteomes" id="UP000198582">
    <property type="component" value="Unassembled WGS sequence"/>
</dbReference>
<sequence length="482" mass="51052">MSEPEYQNFINGSFVPAESGRCSTLIDPVTETAYARAALSSANDVDAAFGAAAAAFASSWRNTPPAERQLALNRIADEVERRLEEFAAAEVRNCGKPLELTRTLEIPQSLDALRFFAGASRALEGKAAAEYLADHTSWTRREPLGVVGQIVPWNYPLLMACWKIGPALAAGDTVVLKPAETTPASATLLAEVAAEFLPPGVLNVVLGDRETGRAIVSHPTPRLISLTGSTRAGVEVATAGARDLKRMHLELGGKAPAVVFADADLAAAAAGIAEAAFFNAGQDCTAATRVLVEQSVAAEFTAELVARAGELTPGEPDDGSAFLGPLNNADQLARVEGFLKDLPGHAKVLAGGHRLDRPGYFVAPTVVAEVTSEDRIVCDEVFGPVVTVQVVADEAEAVERANDTVYGLASSIWTTNHERALRVSKALEFGCVWINTHAPVTGEMPHGGFRHSGYGKDLSVYALEEYTRVKHVMSNVAPRSGQ</sequence>
<dbReference type="GO" id="GO:0016620">
    <property type="term" value="F:oxidoreductase activity, acting on the aldehyde or oxo group of donors, NAD or NADP as acceptor"/>
    <property type="evidence" value="ECO:0007669"/>
    <property type="project" value="InterPro"/>
</dbReference>
<accession>A0A1H8YR21</accession>
<dbReference type="RefSeq" id="WP_091629871.1">
    <property type="nucleotide sequence ID" value="NZ_FOEF01000054.1"/>
</dbReference>
<dbReference type="InterPro" id="IPR016163">
    <property type="entry name" value="Ald_DH_C"/>
</dbReference>